<feature type="domain" description="Luciferase-like" evidence="3">
    <location>
        <begin position="1"/>
        <end position="313"/>
    </location>
</feature>
<evidence type="ECO:0000313" key="5">
    <source>
        <dbReference type="Proteomes" id="UP001597018"/>
    </source>
</evidence>
<dbReference type="EMBL" id="JBHTIW010000024">
    <property type="protein sequence ID" value="MFD0922724.1"/>
    <property type="molecule type" value="Genomic_DNA"/>
</dbReference>
<protein>
    <submittedName>
        <fullName evidence="4">LLM class flavin-dependent oxidoreductase</fullName>
    </submittedName>
</protein>
<dbReference type="SUPFAM" id="SSF51679">
    <property type="entry name" value="Bacterial luciferase-like"/>
    <property type="match status" value="1"/>
</dbReference>
<dbReference type="InterPro" id="IPR050766">
    <property type="entry name" value="Bact_Lucif_Oxidored"/>
</dbReference>
<evidence type="ECO:0000313" key="4">
    <source>
        <dbReference type="EMBL" id="MFD0922724.1"/>
    </source>
</evidence>
<name>A0ABW3G1E0_9PSEU</name>
<keyword evidence="2" id="KW-0503">Monooxygenase</keyword>
<dbReference type="Gene3D" id="3.20.20.30">
    <property type="entry name" value="Luciferase-like domain"/>
    <property type="match status" value="1"/>
</dbReference>
<dbReference type="InterPro" id="IPR011251">
    <property type="entry name" value="Luciferase-like_dom"/>
</dbReference>
<reference evidence="5" key="1">
    <citation type="journal article" date="2019" name="Int. J. Syst. Evol. Microbiol.">
        <title>The Global Catalogue of Microorganisms (GCM) 10K type strain sequencing project: providing services to taxonomists for standard genome sequencing and annotation.</title>
        <authorList>
            <consortium name="The Broad Institute Genomics Platform"/>
            <consortium name="The Broad Institute Genome Sequencing Center for Infectious Disease"/>
            <person name="Wu L."/>
            <person name="Ma J."/>
        </authorList>
    </citation>
    <scope>NUCLEOTIDE SEQUENCE [LARGE SCALE GENOMIC DNA]</scope>
    <source>
        <strain evidence="5">CCUG 56401</strain>
    </source>
</reference>
<evidence type="ECO:0000256" key="1">
    <source>
        <dbReference type="ARBA" id="ARBA00023002"/>
    </source>
</evidence>
<proteinExistence type="predicted"/>
<dbReference type="Proteomes" id="UP001597018">
    <property type="component" value="Unassembled WGS sequence"/>
</dbReference>
<dbReference type="InterPro" id="IPR036661">
    <property type="entry name" value="Luciferase-like_sf"/>
</dbReference>
<dbReference type="Pfam" id="PF00296">
    <property type="entry name" value="Bac_luciferase"/>
    <property type="match status" value="1"/>
</dbReference>
<keyword evidence="5" id="KW-1185">Reference proteome</keyword>
<sequence>MKFGYFSHTWGRPGTTPEQRYRELWREIALADRVGFDYAFCVEHHFTPGESWMPSPPLFCAAAALCTERIRVGPMGYVPSLYNPIRIVNEVAALDQALGGRLELGIASGVAPEFFGHFGADFAERKDRTRECVDLLRTAFADSERFDFKGPFHAYSDVTLSFGPVQRPHPPLWIPTRDRRTLRWLAEIGAHTSATMITPRRALAALHRHFVERWRAAGHGDAGPEIGYWTLVHVGDSDDEAVSRAAPHIAHALTKTLGYGRTPASAGPGAELNTATILQRAGDVDFLLDHDLVFVGSPDTVARRIRRAADEGVFNTVLAEMNFGTLTEAEVTRSVRLFADEVAPALRQHSPY</sequence>
<accession>A0ABW3G1E0</accession>
<comment type="caution">
    <text evidence="4">The sequence shown here is derived from an EMBL/GenBank/DDBJ whole genome shotgun (WGS) entry which is preliminary data.</text>
</comment>
<dbReference type="RefSeq" id="WP_263247595.1">
    <property type="nucleotide sequence ID" value="NZ_BAABLT010000038.1"/>
</dbReference>
<evidence type="ECO:0000259" key="3">
    <source>
        <dbReference type="Pfam" id="PF00296"/>
    </source>
</evidence>
<evidence type="ECO:0000256" key="2">
    <source>
        <dbReference type="ARBA" id="ARBA00023033"/>
    </source>
</evidence>
<dbReference type="PANTHER" id="PTHR30137:SF8">
    <property type="entry name" value="BLR5498 PROTEIN"/>
    <property type="match status" value="1"/>
</dbReference>
<keyword evidence="1" id="KW-0560">Oxidoreductase</keyword>
<organism evidence="4 5">
    <name type="scientific">Saccharopolyspora rosea</name>
    <dbReference type="NCBI Taxonomy" id="524884"/>
    <lineage>
        <taxon>Bacteria</taxon>
        <taxon>Bacillati</taxon>
        <taxon>Actinomycetota</taxon>
        <taxon>Actinomycetes</taxon>
        <taxon>Pseudonocardiales</taxon>
        <taxon>Pseudonocardiaceae</taxon>
        <taxon>Saccharopolyspora</taxon>
    </lineage>
</organism>
<dbReference type="PANTHER" id="PTHR30137">
    <property type="entry name" value="LUCIFERASE-LIKE MONOOXYGENASE"/>
    <property type="match status" value="1"/>
</dbReference>
<gene>
    <name evidence="4" type="ORF">ACFQ16_23505</name>
</gene>